<dbReference type="OrthoDB" id="6388604at2"/>
<dbReference type="Proteomes" id="UP000179786">
    <property type="component" value="Unassembled WGS sequence"/>
</dbReference>
<proteinExistence type="predicted"/>
<dbReference type="Pfam" id="PF00239">
    <property type="entry name" value="Resolvase"/>
    <property type="match status" value="1"/>
</dbReference>
<dbReference type="GO" id="GO:0003677">
    <property type="term" value="F:DNA binding"/>
    <property type="evidence" value="ECO:0007669"/>
    <property type="project" value="InterPro"/>
</dbReference>
<dbReference type="Pfam" id="PF07508">
    <property type="entry name" value="Recombinase"/>
    <property type="match status" value="1"/>
</dbReference>
<organism evidence="3 4">
    <name type="scientific">Pseudoalteromonas amylolytica</name>
    <dbReference type="NCBI Taxonomy" id="1859457"/>
    <lineage>
        <taxon>Bacteria</taxon>
        <taxon>Pseudomonadati</taxon>
        <taxon>Pseudomonadota</taxon>
        <taxon>Gammaproteobacteria</taxon>
        <taxon>Alteromonadales</taxon>
        <taxon>Pseudoalteromonadaceae</taxon>
        <taxon>Pseudoalteromonas</taxon>
    </lineage>
</organism>
<keyword evidence="4" id="KW-1185">Reference proteome</keyword>
<keyword evidence="1" id="KW-0175">Coiled coil</keyword>
<dbReference type="InterPro" id="IPR038109">
    <property type="entry name" value="DNA_bind_recomb_sf"/>
</dbReference>
<dbReference type="RefSeq" id="WP_070983894.1">
    <property type="nucleotide sequence ID" value="NZ_MKJU01000022.1"/>
</dbReference>
<evidence type="ECO:0000256" key="1">
    <source>
        <dbReference type="SAM" id="Coils"/>
    </source>
</evidence>
<feature type="domain" description="Recombinase" evidence="2">
    <location>
        <begin position="165"/>
        <end position="280"/>
    </location>
</feature>
<name>A0A1S1MY61_9GAMM</name>
<accession>A0A1S1MY61</accession>
<evidence type="ECO:0000313" key="4">
    <source>
        <dbReference type="Proteomes" id="UP000179786"/>
    </source>
</evidence>
<protein>
    <recommendedName>
        <fullName evidence="2">Recombinase domain-containing protein</fullName>
    </recommendedName>
</protein>
<feature type="coiled-coil region" evidence="1">
    <location>
        <begin position="372"/>
        <end position="429"/>
    </location>
</feature>
<dbReference type="Gene3D" id="3.40.50.1390">
    <property type="entry name" value="Resolvase, N-terminal catalytic domain"/>
    <property type="match status" value="1"/>
</dbReference>
<gene>
    <name evidence="3" type="ORF">BET10_07130</name>
</gene>
<comment type="caution">
    <text evidence="3">The sequence shown here is derived from an EMBL/GenBank/DDBJ whole genome shotgun (WGS) entry which is preliminary data.</text>
</comment>
<reference evidence="3 4" key="1">
    <citation type="submission" date="2016-09" db="EMBL/GenBank/DDBJ databases">
        <title>Pseudoalteromonas amylolytica sp. nov., isolated from the surface seawater.</title>
        <authorList>
            <person name="Wu Y.-H."/>
            <person name="Cheng H."/>
            <person name="Jin X.-B."/>
            <person name="Wang C.-S."/>
            <person name="Xu X.-W."/>
        </authorList>
    </citation>
    <scope>NUCLEOTIDE SEQUENCE [LARGE SCALE GENOMIC DNA]</scope>
    <source>
        <strain evidence="3 4">JW1</strain>
    </source>
</reference>
<dbReference type="InterPro" id="IPR036162">
    <property type="entry name" value="Resolvase-like_N_sf"/>
</dbReference>
<dbReference type="CDD" id="cd00338">
    <property type="entry name" value="Ser_Recombinase"/>
    <property type="match status" value="1"/>
</dbReference>
<dbReference type="InterPro" id="IPR025827">
    <property type="entry name" value="Zn_ribbon_recom_dom"/>
</dbReference>
<dbReference type="AlphaFoldDB" id="A0A1S1MY61"/>
<dbReference type="PANTHER" id="PTHR30461:SF23">
    <property type="entry name" value="DNA RECOMBINASE-RELATED"/>
    <property type="match status" value="1"/>
</dbReference>
<evidence type="ECO:0000259" key="2">
    <source>
        <dbReference type="PROSITE" id="PS51737"/>
    </source>
</evidence>
<dbReference type="EMBL" id="MKJU01000022">
    <property type="protein sequence ID" value="OHU92092.1"/>
    <property type="molecule type" value="Genomic_DNA"/>
</dbReference>
<dbReference type="SMART" id="SM00857">
    <property type="entry name" value="Resolvase"/>
    <property type="match status" value="1"/>
</dbReference>
<dbReference type="InterPro" id="IPR006119">
    <property type="entry name" value="Resolv_N"/>
</dbReference>
<dbReference type="InterPro" id="IPR011109">
    <property type="entry name" value="DNA_bind_recombinase_dom"/>
</dbReference>
<dbReference type="PROSITE" id="PS51737">
    <property type="entry name" value="RECOMBINASE_DNA_BIND"/>
    <property type="match status" value="1"/>
</dbReference>
<dbReference type="Gene3D" id="3.90.1750.20">
    <property type="entry name" value="Putative Large Serine Recombinase, Chain B, Domain 2"/>
    <property type="match status" value="1"/>
</dbReference>
<dbReference type="SUPFAM" id="SSF53041">
    <property type="entry name" value="Resolvase-like"/>
    <property type="match status" value="1"/>
</dbReference>
<dbReference type="InterPro" id="IPR050639">
    <property type="entry name" value="SSR_resolvase"/>
</dbReference>
<dbReference type="STRING" id="1859457.BET10_07130"/>
<sequence length="543" mass="63195">MSSKPIERKALIYCRVSDPKQKRDGHGLESQQHRCFQFAAQHNMLVERVFHDDVTGGGDFKKRPAMTELLDYLKHNRHTKYAIVFDDIKRASRDVYFYWALIRELEQYDAIPMSPNFVFEKTPEGRLQQSITVAAGEYERESNARQTLQKTKSRLEKGYHTFTAPAGYKYIKHKIEGKILVKDERIALVVKEMIEGYASGRFQTKQEARFFLEASVDFPKGKSGRIGNSQVDKILTNPLYAGMIEYKPWDVSMRKGRHESLISYDTFCQIQDRLKGSAYAPTRKNISEDFPLRGSVECKCGRALTACWSKSRSGTLHPYYLCQNRKCELKGKSIRRDLLEGAFESMLRQLTPRHNLITLAEKMFSKLWEHRERSAQEHKSSLEKSMKKLDREIEQYLDRIIDTQSSTVIKALEKRIEQMEQRKLLLEEQFTNAGQPMKPVDEMYRTALEFLSSPYKIWENGGLAEKRAVLKLTLNQRLSWDEKGMYRTPNFSLPFKVLGDFFMYKREMVPRGGIEPPTRGFSTLNACASNILFLLHKPTKYFL</sequence>
<dbReference type="Pfam" id="PF13408">
    <property type="entry name" value="Zn_ribbon_recom"/>
    <property type="match status" value="1"/>
</dbReference>
<dbReference type="PANTHER" id="PTHR30461">
    <property type="entry name" value="DNA-INVERTASE FROM LAMBDOID PROPHAGE"/>
    <property type="match status" value="1"/>
</dbReference>
<dbReference type="GO" id="GO:0000150">
    <property type="term" value="F:DNA strand exchange activity"/>
    <property type="evidence" value="ECO:0007669"/>
    <property type="project" value="InterPro"/>
</dbReference>
<evidence type="ECO:0000313" key="3">
    <source>
        <dbReference type="EMBL" id="OHU92092.1"/>
    </source>
</evidence>